<dbReference type="PANTHER" id="PTHR30457:SF0">
    <property type="entry name" value="PHOSPHATASE, PUTATIVE (AFU_ORTHOLOGUE AFUA_4G01070)-RELATED"/>
    <property type="match status" value="1"/>
</dbReference>
<feature type="binding site" evidence="4">
    <location>
        <position position="23"/>
    </location>
    <ligand>
        <name>a divalent metal cation</name>
        <dbReference type="ChEBI" id="CHEBI:60240"/>
    </ligand>
</feature>
<comment type="similarity">
    <text evidence="1 4">Belongs to the SurE nucleotidase family.</text>
</comment>
<dbReference type="InterPro" id="IPR030048">
    <property type="entry name" value="SurE"/>
</dbReference>
<dbReference type="HAMAP" id="MF_00060">
    <property type="entry name" value="SurE"/>
    <property type="match status" value="1"/>
</dbReference>
<sequence>MEDFITSFRLKLERQLIVLTNDDGIRSPGLLALYRAVRELGEKTEIVAPAGPQSAAGMSITFYKPLRIEKVLIDGKIAYAVSGSPTDAVFLARYKLFKRREIKLVLSGINLGENLTLQSFYTSGTVSAALAGALNGIKGIAFSMVIDYRYEPSIDEFAGAISYTRKIVAGVLKNGLPEGVDVLSVNFPERITEKTVVKVVPMARTMFDEYVIERRDPRGKSYYWLAGKVKKELDVGTDVHTVLVEKNISITPVSLVNYSKEALEATKKLIDSILGDEKRGEAVQITEGKT</sequence>
<accession>A0A2R6AJC4</accession>
<evidence type="ECO:0000313" key="6">
    <source>
        <dbReference type="EMBL" id="PSN86490.1"/>
    </source>
</evidence>
<dbReference type="GO" id="GO:0008253">
    <property type="term" value="F:5'-nucleotidase activity"/>
    <property type="evidence" value="ECO:0007669"/>
    <property type="project" value="UniProtKB-UniRule"/>
</dbReference>
<keyword evidence="4" id="KW-0963">Cytoplasm</keyword>
<organism evidence="6 7">
    <name type="scientific">Candidatus Marsarchaeota G1 archaeon BE_D</name>
    <dbReference type="NCBI Taxonomy" id="1978156"/>
    <lineage>
        <taxon>Archaea</taxon>
        <taxon>Candidatus Marsarchaeota</taxon>
        <taxon>Candidatus Marsarchaeota group 1</taxon>
    </lineage>
</organism>
<dbReference type="GO" id="GO:0000166">
    <property type="term" value="F:nucleotide binding"/>
    <property type="evidence" value="ECO:0007669"/>
    <property type="project" value="UniProtKB-KW"/>
</dbReference>
<comment type="caution">
    <text evidence="6">The sequence shown here is derived from an EMBL/GenBank/DDBJ whole genome shotgun (WGS) entry which is preliminary data.</text>
</comment>
<comment type="catalytic activity">
    <reaction evidence="4">
        <text>a ribonucleoside 5'-phosphate + H2O = a ribonucleoside + phosphate</text>
        <dbReference type="Rhea" id="RHEA:12484"/>
        <dbReference type="ChEBI" id="CHEBI:15377"/>
        <dbReference type="ChEBI" id="CHEBI:18254"/>
        <dbReference type="ChEBI" id="CHEBI:43474"/>
        <dbReference type="ChEBI" id="CHEBI:58043"/>
        <dbReference type="EC" id="3.1.3.5"/>
    </reaction>
</comment>
<feature type="binding site" evidence="4">
    <location>
        <position position="110"/>
    </location>
    <ligand>
        <name>a divalent metal cation</name>
        <dbReference type="ChEBI" id="CHEBI:60240"/>
    </ligand>
</feature>
<dbReference type="Proteomes" id="UP000240569">
    <property type="component" value="Unassembled WGS sequence"/>
</dbReference>
<dbReference type="EC" id="3.1.3.5" evidence="4"/>
<dbReference type="InterPro" id="IPR036523">
    <property type="entry name" value="SurE-like_sf"/>
</dbReference>
<evidence type="ECO:0000256" key="2">
    <source>
        <dbReference type="ARBA" id="ARBA00022723"/>
    </source>
</evidence>
<keyword evidence="3 4" id="KW-0378">Hydrolase</keyword>
<evidence type="ECO:0000259" key="5">
    <source>
        <dbReference type="Pfam" id="PF01975"/>
    </source>
</evidence>
<dbReference type="SUPFAM" id="SSF64167">
    <property type="entry name" value="SurE-like"/>
    <property type="match status" value="1"/>
</dbReference>
<reference evidence="6 7" key="1">
    <citation type="submission" date="2017-04" db="EMBL/GenBank/DDBJ databases">
        <title>Novel microbial lineages endemic to geothermal iron-oxide mats fill important gaps in the evolutionary history of Archaea.</title>
        <authorList>
            <person name="Jay Z.J."/>
            <person name="Beam J.P."/>
            <person name="Dlakic M."/>
            <person name="Rusch D.B."/>
            <person name="Kozubal M.A."/>
            <person name="Inskeep W.P."/>
        </authorList>
    </citation>
    <scope>NUCLEOTIDE SEQUENCE [LARGE SCALE GENOMIC DNA]</scope>
    <source>
        <strain evidence="6">BE_D</strain>
    </source>
</reference>
<name>A0A2R6AJC4_9ARCH</name>
<dbReference type="GO" id="GO:0005737">
    <property type="term" value="C:cytoplasm"/>
    <property type="evidence" value="ECO:0007669"/>
    <property type="project" value="UniProtKB-SubCell"/>
</dbReference>
<dbReference type="AlphaFoldDB" id="A0A2R6AJC4"/>
<feature type="binding site" evidence="4">
    <location>
        <position position="22"/>
    </location>
    <ligand>
        <name>a divalent metal cation</name>
        <dbReference type="ChEBI" id="CHEBI:60240"/>
    </ligand>
</feature>
<comment type="function">
    <text evidence="4">Nucleotidase that shows phosphatase activity on nucleoside 5'-monophosphates.</text>
</comment>
<dbReference type="InterPro" id="IPR002828">
    <property type="entry name" value="SurE-like_Pase/nucleotidase"/>
</dbReference>
<protein>
    <recommendedName>
        <fullName evidence="4">5'-nucleotidase SurE</fullName>
        <ecNumber evidence="4">3.1.3.5</ecNumber>
    </recommendedName>
    <alternativeName>
        <fullName evidence="4">Nucleoside 5'-monophosphate phosphohydrolase</fullName>
    </alternativeName>
</protein>
<proteinExistence type="inferred from homology"/>
<keyword evidence="2 4" id="KW-0479">Metal-binding</keyword>
<dbReference type="EMBL" id="NEXD01000005">
    <property type="protein sequence ID" value="PSN86490.1"/>
    <property type="molecule type" value="Genomic_DNA"/>
</dbReference>
<evidence type="ECO:0000256" key="4">
    <source>
        <dbReference type="HAMAP-Rule" id="MF_00060"/>
    </source>
</evidence>
<keyword evidence="4" id="KW-0547">Nucleotide-binding</keyword>
<comment type="cofactor">
    <cofactor evidence="4">
        <name>a divalent metal cation</name>
        <dbReference type="ChEBI" id="CHEBI:60240"/>
    </cofactor>
    <text evidence="4">Binds 1 divalent metal cation per subunit.</text>
</comment>
<dbReference type="NCBIfam" id="TIGR00087">
    <property type="entry name" value="surE"/>
    <property type="match status" value="1"/>
</dbReference>
<evidence type="ECO:0000256" key="3">
    <source>
        <dbReference type="ARBA" id="ARBA00022801"/>
    </source>
</evidence>
<feature type="domain" description="Survival protein SurE-like phosphatase/nucleotidase" evidence="5">
    <location>
        <begin position="17"/>
        <end position="206"/>
    </location>
</feature>
<dbReference type="GO" id="GO:0046872">
    <property type="term" value="F:metal ion binding"/>
    <property type="evidence" value="ECO:0007669"/>
    <property type="project" value="UniProtKB-UniRule"/>
</dbReference>
<evidence type="ECO:0000313" key="7">
    <source>
        <dbReference type="Proteomes" id="UP000240569"/>
    </source>
</evidence>
<feature type="binding site" evidence="4">
    <location>
        <position position="54"/>
    </location>
    <ligand>
        <name>a divalent metal cation</name>
        <dbReference type="ChEBI" id="CHEBI:60240"/>
    </ligand>
</feature>
<dbReference type="Pfam" id="PF01975">
    <property type="entry name" value="SurE"/>
    <property type="match status" value="1"/>
</dbReference>
<evidence type="ECO:0000256" key="1">
    <source>
        <dbReference type="ARBA" id="ARBA00011062"/>
    </source>
</evidence>
<dbReference type="Gene3D" id="3.40.1210.10">
    <property type="entry name" value="Survival protein SurE-like phosphatase/nucleotidase"/>
    <property type="match status" value="1"/>
</dbReference>
<comment type="subcellular location">
    <subcellularLocation>
        <location evidence="4">Cytoplasm</location>
    </subcellularLocation>
</comment>
<dbReference type="PANTHER" id="PTHR30457">
    <property type="entry name" value="5'-NUCLEOTIDASE SURE"/>
    <property type="match status" value="1"/>
</dbReference>
<gene>
    <name evidence="4" type="primary">surE</name>
    <name evidence="6" type="ORF">B9Q02_01925</name>
</gene>